<evidence type="ECO:0000313" key="2">
    <source>
        <dbReference type="EMBL" id="EGG53936.1"/>
    </source>
</evidence>
<evidence type="ECO:0000256" key="1">
    <source>
        <dbReference type="SAM" id="SignalP"/>
    </source>
</evidence>
<feature type="signal peptide" evidence="1">
    <location>
        <begin position="1"/>
        <end position="20"/>
    </location>
</feature>
<dbReference type="Proteomes" id="UP000005546">
    <property type="component" value="Unassembled WGS sequence"/>
</dbReference>
<name>F3QUC1_9BACT</name>
<comment type="caution">
    <text evidence="2">The sequence shown here is derived from an EMBL/GenBank/DDBJ whole genome shotgun (WGS) entry which is preliminary data.</text>
</comment>
<dbReference type="HOGENOM" id="CLU_042245_0_0_10"/>
<evidence type="ECO:0000313" key="3">
    <source>
        <dbReference type="Proteomes" id="UP000005546"/>
    </source>
</evidence>
<reference evidence="2 3" key="1">
    <citation type="submission" date="2011-02" db="EMBL/GenBank/DDBJ databases">
        <authorList>
            <person name="Weinstock G."/>
            <person name="Sodergren E."/>
            <person name="Clifton S."/>
            <person name="Fulton L."/>
            <person name="Fulton B."/>
            <person name="Courtney L."/>
            <person name="Fronick C."/>
            <person name="Harrison M."/>
            <person name="Strong C."/>
            <person name="Farmer C."/>
            <person name="Delahaunty K."/>
            <person name="Markovic C."/>
            <person name="Hall O."/>
            <person name="Minx P."/>
            <person name="Tomlinson C."/>
            <person name="Mitreva M."/>
            <person name="Hou S."/>
            <person name="Chen J."/>
            <person name="Wollam A."/>
            <person name="Pepin K.H."/>
            <person name="Johnson M."/>
            <person name="Bhonagiri V."/>
            <person name="Zhang X."/>
            <person name="Suruliraj S."/>
            <person name="Warren W."/>
            <person name="Chinwalla A."/>
            <person name="Mardis E.R."/>
            <person name="Wilson R.K."/>
        </authorList>
    </citation>
    <scope>NUCLEOTIDE SEQUENCE [LARGE SCALE GENOMIC DNA]</scope>
    <source>
        <strain evidence="2 3">YIT 11841</strain>
    </source>
</reference>
<dbReference type="OrthoDB" id="9816224at2"/>
<dbReference type="STRING" id="762982.HMPREF9442_01791"/>
<protein>
    <submittedName>
        <fullName evidence="2">Conserved domain protein</fullName>
    </submittedName>
</protein>
<accession>F3QUC1</accession>
<proteinExistence type="predicted"/>
<dbReference type="RefSeq" id="WP_008627174.1">
    <property type="nucleotide sequence ID" value="NZ_GL883849.1"/>
</dbReference>
<keyword evidence="3" id="KW-1185">Reference proteome</keyword>
<organism evidence="2 3">
    <name type="scientific">Paraprevotella xylaniphila YIT 11841</name>
    <dbReference type="NCBI Taxonomy" id="762982"/>
    <lineage>
        <taxon>Bacteria</taxon>
        <taxon>Pseudomonadati</taxon>
        <taxon>Bacteroidota</taxon>
        <taxon>Bacteroidia</taxon>
        <taxon>Bacteroidales</taxon>
        <taxon>Prevotellaceae</taxon>
        <taxon>Paraprevotella</taxon>
    </lineage>
</organism>
<dbReference type="AlphaFoldDB" id="F3QUC1"/>
<dbReference type="GeneID" id="98398343"/>
<feature type="chain" id="PRO_5003306301" evidence="1">
    <location>
        <begin position="21"/>
        <end position="495"/>
    </location>
</feature>
<sequence>MKKASVIVGMALCFFGQVQAQNDDFGDDFKEDFESFRRAIHKDFNNFRKKINKEYAEFLKNPWEEFTEKKPLVIPKEDDVPPVIYPEEDKDNPLPAPEPLPFDVVIPVPKPTPQPKPVEPIKEDPEPMPKVDFSWFGTKLSVRFDTSSALQMTGAREDVVSAAWLELSGQQYTNLVYDCLQLRTEYKMGDWAYLEMLQAVAEKLFGEGTNESTLLMAYLYCQSGYKMRLARDDSGVLHMLFASRHIIYDIPHYNVGGERFYPYGECPSSIYISDNAFQGEQSLSLWFAASPRLAVSATSSRTRQSERYPEVKVTMSSNKNLMDFYSSYPTSMVGDNFVSRWAMYANTPMSEDVKRQIYPDLKAAINGCDQLTAVNKLLNFVQTGFEYEYDDKVWGGDRAFFAEESLYYPYCDCEDRSILFTRLVRDLLGLRCILVYYPGHLASAVEFSQSDAVAGDYVLLEGRKFVIADGTFIGAPVGKTMYGMDNQTAKVILLE</sequence>
<dbReference type="eggNOG" id="COG3087">
    <property type="taxonomic scope" value="Bacteria"/>
</dbReference>
<dbReference type="EMBL" id="AFBR01000049">
    <property type="protein sequence ID" value="EGG53936.1"/>
    <property type="molecule type" value="Genomic_DNA"/>
</dbReference>
<keyword evidence="1" id="KW-0732">Signal</keyword>
<gene>
    <name evidence="2" type="ORF">HMPREF9442_01791</name>
</gene>